<keyword evidence="4 6" id="KW-1133">Transmembrane helix</keyword>
<gene>
    <name evidence="8" type="primary">ANO9</name>
</gene>
<feature type="transmembrane region" description="Helical" evidence="6">
    <location>
        <begin position="278"/>
        <end position="297"/>
    </location>
</feature>
<feature type="transmembrane region" description="Helical" evidence="6">
    <location>
        <begin position="433"/>
        <end position="456"/>
    </location>
</feature>
<dbReference type="GO" id="GO:0061590">
    <property type="term" value="P:calcium activated phosphatidylcholine scrambling"/>
    <property type="evidence" value="ECO:0007669"/>
    <property type="project" value="Ensembl"/>
</dbReference>
<feature type="transmembrane region" description="Helical" evidence="6">
    <location>
        <begin position="344"/>
        <end position="370"/>
    </location>
</feature>
<dbReference type="GO" id="GO:0005886">
    <property type="term" value="C:plasma membrane"/>
    <property type="evidence" value="ECO:0000318"/>
    <property type="project" value="GO_Central"/>
</dbReference>
<keyword evidence="5 6" id="KW-0472">Membrane</keyword>
<dbReference type="FunCoup" id="A0A6I8N1T1">
    <property type="interactions" value="363"/>
</dbReference>
<dbReference type="GO" id="GO:0051649">
    <property type="term" value="P:establishment of localization in cell"/>
    <property type="evidence" value="ECO:0007669"/>
    <property type="project" value="Ensembl"/>
</dbReference>
<proteinExistence type="inferred from homology"/>
<evidence type="ECO:0000256" key="2">
    <source>
        <dbReference type="ARBA" id="ARBA00009671"/>
    </source>
</evidence>
<feature type="transmembrane region" description="Helical" evidence="6">
    <location>
        <begin position="613"/>
        <end position="640"/>
    </location>
</feature>
<dbReference type="RefSeq" id="XP_028914903.1">
    <property type="nucleotide sequence ID" value="XM_029059070.2"/>
</dbReference>
<evidence type="ECO:0000259" key="7">
    <source>
        <dbReference type="Pfam" id="PF04547"/>
    </source>
</evidence>
<reference evidence="8" key="3">
    <citation type="submission" date="2025-09" db="UniProtKB">
        <authorList>
            <consortium name="Ensembl"/>
        </authorList>
    </citation>
    <scope>IDENTIFICATION</scope>
    <source>
        <strain evidence="8">Glennie</strain>
    </source>
</reference>
<keyword evidence="9" id="KW-1185">Reference proteome</keyword>
<name>A0A6I8N1T1_ORNAN</name>
<sequence>MQDNEIIFLPQRESFQLMDLGSQDSEIMFRSRSESFQLMDLGSQEKYDFVLVSDLSKTSDKKDVKRRKYFEELSRRGFTIKKIEDQNKMFYGIRAGNGLIHQYQALLKQPSRDPKTPGPGAGVPETTRIRIVNFILRKMVVEEERLEDLIQQHVFETKFPLHERERGRAKGSGRKPDWCRDLFFPQKIDDIRDYFGEKVALYFAWLGWYTLMLLPAALAGLITFFSGFSLFHASQISKEICQATDILMCPLCDKNCTYWPLSNMCTFSKITHLFDNEGTVVFAILMALWATVFLELWKRQRAKDVSGWNLYLWDEDEEELALELINSSDYQVPGYQHSYFRSSVVLLLSLFMICVAIAIAHALVIYRVLFVAFFSNSQWSVLTGVQANNMAIVTGAVAHYLSIVVMTKVNRLVALKLCDYEKTRTFSEREKSFTVKFFTFQFFTHFSCLIYTAFFLGRINGRPGNYVRIAGQWRLEECHPSGCMMDLFVQMAVIMGFKQTLNNCVEYLVPWLKQRFRQLRAYPQGKGSREMGKESEAESCREQWLDNYILNEINVFSLFDEFMEIMIQYSFTTIFVAAFPLAPLLALLNNLVEIRMDAFKMSRLQRRLVPRKAKDIGILLQILEAVGVLAVIANGLVIAFTSEFIPRLVYKYRYGPCRDRSSDNCLMGYVNHSLSVFYIKDLLDFKNVQMPPDSKHSGNITECRYRDYRNPDNYDLSEQFWFILAIRLAFVIIFEHVALCIKLVAAWFVPDVPKSVKTDLLREKQCGLMKRLSSRCTDV</sequence>
<feature type="transmembrane region" description="Helical" evidence="6">
    <location>
        <begin position="566"/>
        <end position="592"/>
    </location>
</feature>
<dbReference type="GO" id="GO:0061591">
    <property type="term" value="P:calcium activated galactosylceramide scrambling"/>
    <property type="evidence" value="ECO:0007669"/>
    <property type="project" value="Ensembl"/>
</dbReference>
<evidence type="ECO:0000313" key="9">
    <source>
        <dbReference type="Proteomes" id="UP000002279"/>
    </source>
</evidence>
<dbReference type="CTD" id="338440"/>
<dbReference type="PANTHER" id="PTHR12308">
    <property type="entry name" value="ANOCTAMIN"/>
    <property type="match status" value="1"/>
</dbReference>
<dbReference type="PANTHER" id="PTHR12308:SF37">
    <property type="entry name" value="ANOCTAMIN-9"/>
    <property type="match status" value="1"/>
</dbReference>
<feature type="transmembrane region" description="Helical" evidence="6">
    <location>
        <begin position="199"/>
        <end position="225"/>
    </location>
</feature>
<feature type="transmembrane region" description="Helical" evidence="6">
    <location>
        <begin position="390"/>
        <end position="413"/>
    </location>
</feature>
<dbReference type="KEGG" id="oaa:103169363"/>
<dbReference type="GO" id="GO:0017128">
    <property type="term" value="F:phospholipid scramblase activity"/>
    <property type="evidence" value="ECO:0007669"/>
    <property type="project" value="Ensembl"/>
</dbReference>
<feature type="transmembrane region" description="Helical" evidence="6">
    <location>
        <begin position="720"/>
        <end position="749"/>
    </location>
</feature>
<dbReference type="GO" id="GO:0005783">
    <property type="term" value="C:endoplasmic reticulum"/>
    <property type="evidence" value="ECO:0007669"/>
    <property type="project" value="Ensembl"/>
</dbReference>
<dbReference type="AlphaFoldDB" id="A0A6I8N1T1"/>
<dbReference type="OrthoDB" id="296386at2759"/>
<keyword evidence="3 6" id="KW-0812">Transmembrane</keyword>
<reference evidence="8 9" key="1">
    <citation type="journal article" date="2008" name="Nature">
        <title>Genome analysis of the platypus reveals unique signatures of evolution.</title>
        <authorList>
            <person name="Warren W.C."/>
            <person name="Hillier L.W."/>
            <person name="Marshall Graves J.A."/>
            <person name="Birney E."/>
            <person name="Ponting C.P."/>
            <person name="Grutzner F."/>
            <person name="Belov K."/>
            <person name="Miller W."/>
            <person name="Clarke L."/>
            <person name="Chinwalla A.T."/>
            <person name="Yang S.P."/>
            <person name="Heger A."/>
            <person name="Locke D.P."/>
            <person name="Miethke P."/>
            <person name="Waters P.D."/>
            <person name="Veyrunes F."/>
            <person name="Fulton L."/>
            <person name="Fulton B."/>
            <person name="Graves T."/>
            <person name="Wallis J."/>
            <person name="Puente X.S."/>
            <person name="Lopez-Otin C."/>
            <person name="Ordonez G.R."/>
            <person name="Eichler E.E."/>
            <person name="Chen L."/>
            <person name="Cheng Z."/>
            <person name="Deakin J.E."/>
            <person name="Alsop A."/>
            <person name="Thompson K."/>
            <person name="Kirby P."/>
            <person name="Papenfuss A.T."/>
            <person name="Wakefield M.J."/>
            <person name="Olender T."/>
            <person name="Lancet D."/>
            <person name="Huttley G.A."/>
            <person name="Smit A.F."/>
            <person name="Pask A."/>
            <person name="Temple-Smith P."/>
            <person name="Batzer M.A."/>
            <person name="Walker J.A."/>
            <person name="Konkel M.K."/>
            <person name="Harris R.S."/>
            <person name="Whittington C.M."/>
            <person name="Wong E.S."/>
            <person name="Gemmell N.J."/>
            <person name="Buschiazzo E."/>
            <person name="Vargas Jentzsch I.M."/>
            <person name="Merkel A."/>
            <person name="Schmitz J."/>
            <person name="Zemann A."/>
            <person name="Churakov G."/>
            <person name="Kriegs J.O."/>
            <person name="Brosius J."/>
            <person name="Murchison E.P."/>
            <person name="Sachidanandam R."/>
            <person name="Smith C."/>
            <person name="Hannon G.J."/>
            <person name="Tsend-Ayush E."/>
            <person name="McMillan D."/>
            <person name="Attenborough R."/>
            <person name="Rens W."/>
            <person name="Ferguson-Smith M."/>
            <person name="Lefevre C.M."/>
            <person name="Sharp J.A."/>
            <person name="Nicholas K.R."/>
            <person name="Ray D.A."/>
            <person name="Kube M."/>
            <person name="Reinhardt R."/>
            <person name="Pringle T.H."/>
            <person name="Taylor J."/>
            <person name="Jones R.C."/>
            <person name="Nixon B."/>
            <person name="Dacheux J.L."/>
            <person name="Niwa H."/>
            <person name="Sekita Y."/>
            <person name="Huang X."/>
            <person name="Stark A."/>
            <person name="Kheradpour P."/>
            <person name="Kellis M."/>
            <person name="Flicek P."/>
            <person name="Chen Y."/>
            <person name="Webber C."/>
            <person name="Hardison R."/>
            <person name="Nelson J."/>
            <person name="Hallsworth-Pepin K."/>
            <person name="Delehaunty K."/>
            <person name="Markovic C."/>
            <person name="Minx P."/>
            <person name="Feng Y."/>
            <person name="Kremitzki C."/>
            <person name="Mitreva M."/>
            <person name="Glasscock J."/>
            <person name="Wylie T."/>
            <person name="Wohldmann P."/>
            <person name="Thiru P."/>
            <person name="Nhan M.N."/>
            <person name="Pohl C.S."/>
            <person name="Smith S.M."/>
            <person name="Hou S."/>
            <person name="Nefedov M."/>
            <person name="de Jong P.J."/>
            <person name="Renfree M.B."/>
            <person name="Mardis E.R."/>
            <person name="Wilson R.K."/>
        </authorList>
    </citation>
    <scope>NUCLEOTIDE SEQUENCE [LARGE SCALE GENOMIC DNA]</scope>
    <source>
        <strain evidence="8 9">Glennie</strain>
    </source>
</reference>
<evidence type="ECO:0000256" key="5">
    <source>
        <dbReference type="ARBA" id="ARBA00023136"/>
    </source>
</evidence>
<evidence type="ECO:0000313" key="8">
    <source>
        <dbReference type="Ensembl" id="ENSOANP00000034889.1"/>
    </source>
</evidence>
<protein>
    <recommendedName>
        <fullName evidence="6">Anoctamin</fullName>
    </recommendedName>
</protein>
<evidence type="ECO:0000256" key="1">
    <source>
        <dbReference type="ARBA" id="ARBA00004141"/>
    </source>
</evidence>
<dbReference type="InterPro" id="IPR007632">
    <property type="entry name" value="Anoctamin"/>
</dbReference>
<dbReference type="GO" id="GO:0019869">
    <property type="term" value="F:chloride channel inhibitor activity"/>
    <property type="evidence" value="ECO:0007669"/>
    <property type="project" value="Ensembl"/>
</dbReference>
<dbReference type="Ensembl" id="ENSOANT00000070306.1">
    <property type="protein sequence ID" value="ENSOANP00000034889.1"/>
    <property type="gene ID" value="ENSOANG00000047240.1"/>
</dbReference>
<dbReference type="GeneTree" id="ENSGT00940000158300"/>
<reference evidence="8" key="2">
    <citation type="submission" date="2025-08" db="UniProtKB">
        <authorList>
            <consortium name="Ensembl"/>
        </authorList>
    </citation>
    <scope>IDENTIFICATION</scope>
    <source>
        <strain evidence="8">Glennie</strain>
    </source>
</reference>
<comment type="similarity">
    <text evidence="2 6">Belongs to the anoctamin family.</text>
</comment>
<dbReference type="InterPro" id="IPR049452">
    <property type="entry name" value="Anoctamin_TM"/>
</dbReference>
<feature type="domain" description="Anoctamin transmembrane" evidence="7">
    <location>
        <begin position="191"/>
        <end position="762"/>
    </location>
</feature>
<dbReference type="GO" id="GO:0007608">
    <property type="term" value="P:sensory perception of smell"/>
    <property type="evidence" value="ECO:0007669"/>
    <property type="project" value="Ensembl"/>
</dbReference>
<comment type="subcellular location">
    <subcellularLocation>
        <location evidence="1 6">Membrane</location>
        <topology evidence="1 6">Multi-pass membrane protein</topology>
    </subcellularLocation>
</comment>
<dbReference type="GO" id="GO:0005262">
    <property type="term" value="F:calcium channel activity"/>
    <property type="evidence" value="ECO:0007669"/>
    <property type="project" value="Ensembl"/>
</dbReference>
<dbReference type="GO" id="GO:0005254">
    <property type="term" value="F:chloride channel activity"/>
    <property type="evidence" value="ECO:0000318"/>
    <property type="project" value="GO_Central"/>
</dbReference>
<dbReference type="OMA" id="KTWARWR"/>
<dbReference type="GO" id="GO:0005229">
    <property type="term" value="F:intracellularly calcium-gated chloride channel activity"/>
    <property type="evidence" value="ECO:0007669"/>
    <property type="project" value="Ensembl"/>
</dbReference>
<dbReference type="GO" id="GO:0061589">
    <property type="term" value="P:calcium activated phosphatidylserine scrambling"/>
    <property type="evidence" value="ECO:0007669"/>
    <property type="project" value="Ensembl"/>
</dbReference>
<dbReference type="InParanoid" id="A0A6I8N1T1"/>
<organism evidence="8 9">
    <name type="scientific">Ornithorhynchus anatinus</name>
    <name type="common">Duckbill platypus</name>
    <dbReference type="NCBI Taxonomy" id="9258"/>
    <lineage>
        <taxon>Eukaryota</taxon>
        <taxon>Metazoa</taxon>
        <taxon>Chordata</taxon>
        <taxon>Craniata</taxon>
        <taxon>Vertebrata</taxon>
        <taxon>Euteleostomi</taxon>
        <taxon>Mammalia</taxon>
        <taxon>Monotremata</taxon>
        <taxon>Ornithorhynchidae</taxon>
        <taxon>Ornithorhynchus</taxon>
    </lineage>
</organism>
<evidence type="ECO:0000256" key="6">
    <source>
        <dbReference type="RuleBase" id="RU280814"/>
    </source>
</evidence>
<evidence type="ECO:0000256" key="4">
    <source>
        <dbReference type="ARBA" id="ARBA00022989"/>
    </source>
</evidence>
<accession>A0A6I8N1T1</accession>
<dbReference type="GeneID" id="103169363"/>
<dbReference type="Proteomes" id="UP000002279">
    <property type="component" value="Chromosome 3"/>
</dbReference>
<dbReference type="Pfam" id="PF04547">
    <property type="entry name" value="Anoctamin"/>
    <property type="match status" value="1"/>
</dbReference>
<dbReference type="GO" id="GO:1902476">
    <property type="term" value="P:chloride transmembrane transport"/>
    <property type="evidence" value="ECO:0000318"/>
    <property type="project" value="GO_Central"/>
</dbReference>
<evidence type="ECO:0000256" key="3">
    <source>
        <dbReference type="ARBA" id="ARBA00022692"/>
    </source>
</evidence>